<keyword evidence="2" id="KW-1185">Reference proteome</keyword>
<proteinExistence type="predicted"/>
<dbReference type="EMBL" id="CP003283">
    <property type="protein sequence ID" value="AFL96589.1"/>
    <property type="molecule type" value="Genomic_DNA"/>
</dbReference>
<organism evidence="1 2">
    <name type="scientific">Ornithobacterium rhinotracheale (strain ATCC 51463 / DSM 15997 / CCUG 23171 / CIP 104009 / LMG 9086)</name>
    <dbReference type="NCBI Taxonomy" id="867902"/>
    <lineage>
        <taxon>Bacteria</taxon>
        <taxon>Pseudomonadati</taxon>
        <taxon>Bacteroidota</taxon>
        <taxon>Flavobacteriia</taxon>
        <taxon>Flavobacteriales</taxon>
        <taxon>Weeksellaceae</taxon>
        <taxon>Ornithobacterium</taxon>
    </lineage>
</organism>
<dbReference type="KEGG" id="orh:Ornrh_0381"/>
<dbReference type="Proteomes" id="UP000006051">
    <property type="component" value="Chromosome"/>
</dbReference>
<gene>
    <name evidence="1" type="ordered locus">Ornrh_0381</name>
</gene>
<dbReference type="STRING" id="867902.Ornrh_0381"/>
<dbReference type="HOGENOM" id="CLU_2789896_0_0_10"/>
<evidence type="ECO:0000313" key="2">
    <source>
        <dbReference type="Proteomes" id="UP000006051"/>
    </source>
</evidence>
<name>I3ZY05_ORNRL</name>
<accession>I3ZY05</accession>
<protein>
    <submittedName>
        <fullName evidence="1">Uncharacterized protein</fullName>
    </submittedName>
</protein>
<evidence type="ECO:0000313" key="1">
    <source>
        <dbReference type="EMBL" id="AFL96589.1"/>
    </source>
</evidence>
<reference evidence="1 2" key="1">
    <citation type="submission" date="2012-06" db="EMBL/GenBank/DDBJ databases">
        <title>The complete genome of Ornithobacterium rhinotracheale DSM 15997.</title>
        <authorList>
            <consortium name="US DOE Joint Genome Institute (JGI-PGF)"/>
            <person name="Lucas S."/>
            <person name="Copeland A."/>
            <person name="Lapidus A."/>
            <person name="Goodwin L."/>
            <person name="Pitluck S."/>
            <person name="Peters L."/>
            <person name="Mikhailova N."/>
            <person name="Teshima H."/>
            <person name="Kyrpides N."/>
            <person name="Mavromatis K."/>
            <person name="Pagani I."/>
            <person name="Ivanova N."/>
            <person name="Ovchinnikova G."/>
            <person name="Zeytun A."/>
            <person name="Detter J.C."/>
            <person name="Han C."/>
            <person name="Land M."/>
            <person name="Hauser L."/>
            <person name="Markowitz V."/>
            <person name="Cheng J.-F."/>
            <person name="Hugenholtz P."/>
            <person name="Woyke T."/>
            <person name="Wu D."/>
            <person name="Lang E."/>
            <person name="Kopitz M."/>
            <person name="Brambilla E."/>
            <person name="Klenk H.-P."/>
            <person name="Eisen J.A."/>
        </authorList>
    </citation>
    <scope>NUCLEOTIDE SEQUENCE [LARGE SCALE GENOMIC DNA]</scope>
    <source>
        <strain evidence="2">ATCC 51463 / DSM 15997 / CCUG 23171 / LMG 9086</strain>
    </source>
</reference>
<sequence length="68" mass="8445">MTYNKRNYYKKIIKIQNRVLEIQRQNPDIFLKEIFYKYIEPEYLISYRTFCEYLGINAKAKIKDLTKK</sequence>
<dbReference type="AlphaFoldDB" id="I3ZY05"/>